<dbReference type="Pfam" id="PF13406">
    <property type="entry name" value="SLT_2"/>
    <property type="match status" value="1"/>
</dbReference>
<dbReference type="PANTHER" id="PTHR30163:SF9">
    <property type="entry name" value="MEMBRANE-BOUND LYTIC MUREIN TRANSGLYCOSYLASE B"/>
    <property type="match status" value="1"/>
</dbReference>
<dbReference type="NCBIfam" id="TIGR02282">
    <property type="entry name" value="MltB"/>
    <property type="match status" value="1"/>
</dbReference>
<dbReference type="Proteomes" id="UP000839052">
    <property type="component" value="Chromosome"/>
</dbReference>
<dbReference type="InterPro" id="IPR023346">
    <property type="entry name" value="Lysozyme-like_dom_sf"/>
</dbReference>
<organism evidence="2 3">
    <name type="scientific">Candidatus Nitrotoga arctica</name>
    <dbReference type="NCBI Taxonomy" id="453162"/>
    <lineage>
        <taxon>Bacteria</taxon>
        <taxon>Pseudomonadati</taxon>
        <taxon>Pseudomonadota</taxon>
        <taxon>Betaproteobacteria</taxon>
        <taxon>Nitrosomonadales</taxon>
        <taxon>Gallionellaceae</taxon>
        <taxon>Candidatus Nitrotoga</taxon>
    </lineage>
</organism>
<dbReference type="CDD" id="cd13399">
    <property type="entry name" value="Slt35-like"/>
    <property type="match status" value="1"/>
</dbReference>
<gene>
    <name evidence="2" type="primary">mltB</name>
    <name evidence="2" type="ORF">NTG6680_1345</name>
</gene>
<dbReference type="EMBL" id="OU912926">
    <property type="protein sequence ID" value="CAG9932598.1"/>
    <property type="molecule type" value="Genomic_DNA"/>
</dbReference>
<name>A0ABM8YYP9_9PROT</name>
<dbReference type="Gene3D" id="1.10.8.350">
    <property type="entry name" value="Bacterial muramidase"/>
    <property type="match status" value="1"/>
</dbReference>
<sequence length="317" mass="36510">MMTWLCFALLLLFIPSVGAMELPGLPQFIDEMVIKHQFKRDELEQIFQRTQYRPAVINLISAPATIKPWPQYRAAFTNNKHISDGLKFWQNHINALQRAEKEYGVPQEMIVAVIGVETNYGRNTGKFNVLDTLTTLAFDYPRRAYFFRNELEQYLLLAREQKFEPFKIQGSYAGAVGIPQFMPSSYRKHAVDFNNDGEINLFNDPEDSIGSVANYFKQYGWQSGEPVAVRAKLNEKAELNIKETHNMAAWAEMGVIPVVQTADLKSAWLLDFTVSDGKEFWLAFKNYQVIMLYNNNIFYAMSVYQLADALRNARIVN</sequence>
<evidence type="ECO:0000313" key="2">
    <source>
        <dbReference type="EMBL" id="CAG9932598.1"/>
    </source>
</evidence>
<dbReference type="PANTHER" id="PTHR30163">
    <property type="entry name" value="MEMBRANE-BOUND LYTIC MUREIN TRANSGLYCOSYLASE B"/>
    <property type="match status" value="1"/>
</dbReference>
<accession>A0ABM8YYP9</accession>
<evidence type="ECO:0000259" key="1">
    <source>
        <dbReference type="Pfam" id="PF13406"/>
    </source>
</evidence>
<dbReference type="SUPFAM" id="SSF53955">
    <property type="entry name" value="Lysozyme-like"/>
    <property type="match status" value="1"/>
</dbReference>
<feature type="domain" description="Transglycosylase SLT" evidence="1">
    <location>
        <begin position="27"/>
        <end position="308"/>
    </location>
</feature>
<dbReference type="InterPro" id="IPR011757">
    <property type="entry name" value="Lytic_transglycosylase_MltB"/>
</dbReference>
<dbReference type="Gene3D" id="1.10.530.10">
    <property type="match status" value="1"/>
</dbReference>
<keyword evidence="3" id="KW-1185">Reference proteome</keyword>
<evidence type="ECO:0000313" key="3">
    <source>
        <dbReference type="Proteomes" id="UP000839052"/>
    </source>
</evidence>
<dbReference type="InterPro" id="IPR043426">
    <property type="entry name" value="MltB-like"/>
</dbReference>
<proteinExistence type="predicted"/>
<dbReference type="InterPro" id="IPR031304">
    <property type="entry name" value="SLT_2"/>
</dbReference>
<reference evidence="2 3" key="1">
    <citation type="submission" date="2021-10" db="EMBL/GenBank/DDBJ databases">
        <authorList>
            <person name="Koch H."/>
        </authorList>
    </citation>
    <scope>NUCLEOTIDE SEQUENCE [LARGE SCALE GENOMIC DNA]</scope>
    <source>
        <strain evidence="2">6680</strain>
    </source>
</reference>
<dbReference type="RefSeq" id="WP_239796506.1">
    <property type="nucleotide sequence ID" value="NZ_OU912926.1"/>
</dbReference>
<protein>
    <submittedName>
        <fullName evidence="2">Membrane-bound lytic murein transglycosylase B</fullName>
    </submittedName>
</protein>